<proteinExistence type="predicted"/>
<dbReference type="Proteomes" id="UP001185012">
    <property type="component" value="Unassembled WGS sequence"/>
</dbReference>
<gene>
    <name evidence="2" type="ORF">JOE21_000006</name>
</gene>
<dbReference type="EC" id="1.4.99.-" evidence="2"/>
<evidence type="ECO:0000313" key="3">
    <source>
        <dbReference type="Proteomes" id="UP001185012"/>
    </source>
</evidence>
<keyword evidence="3" id="KW-1185">Reference proteome</keyword>
<keyword evidence="2" id="KW-0560">Oxidoreductase</keyword>
<dbReference type="RefSeq" id="WP_309860692.1">
    <property type="nucleotide sequence ID" value="NZ_JAVDQG010000001.1"/>
</dbReference>
<dbReference type="PROSITE" id="PS50234">
    <property type="entry name" value="VWFA"/>
    <property type="match status" value="1"/>
</dbReference>
<evidence type="ECO:0000259" key="1">
    <source>
        <dbReference type="PROSITE" id="PS50234"/>
    </source>
</evidence>
<protein>
    <submittedName>
        <fullName evidence="2">D-amino-acid dehydrogenase/Ca-activated chloride channel family protein</fullName>
        <ecNumber evidence="2">1.4.99.-</ecNumber>
    </submittedName>
</protein>
<dbReference type="PROSITE" id="PS51257">
    <property type="entry name" value="PROKAR_LIPOPROTEIN"/>
    <property type="match status" value="1"/>
</dbReference>
<comment type="caution">
    <text evidence="2">The sequence shown here is derived from an EMBL/GenBank/DDBJ whole genome shotgun (WGS) entry which is preliminary data.</text>
</comment>
<dbReference type="InterPro" id="IPR002035">
    <property type="entry name" value="VWF_A"/>
</dbReference>
<dbReference type="GO" id="GO:0016491">
    <property type="term" value="F:oxidoreductase activity"/>
    <property type="evidence" value="ECO:0007669"/>
    <property type="project" value="UniProtKB-KW"/>
</dbReference>
<dbReference type="Gene3D" id="3.40.50.410">
    <property type="entry name" value="von Willebrand factor, type A domain"/>
    <property type="match status" value="1"/>
</dbReference>
<dbReference type="SMART" id="SM00327">
    <property type="entry name" value="VWA"/>
    <property type="match status" value="1"/>
</dbReference>
<dbReference type="SUPFAM" id="SSF53300">
    <property type="entry name" value="vWA-like"/>
    <property type="match status" value="1"/>
</dbReference>
<dbReference type="EMBL" id="JAVDQG010000001">
    <property type="protein sequence ID" value="MDR6224018.1"/>
    <property type="molecule type" value="Genomic_DNA"/>
</dbReference>
<name>A0ABU1IGV3_9BACL</name>
<sequence length="444" mass="48980">MYLSRILIMFVCVVLLVGCVPFLDSKADISQKNGGGEEEAQQKAIKEIEPHKNFAGTEALEIIQQGPGEFGGDNYDEAKVKKAIEAFPKDRSDEEYFHRLLALIAEDYRPYKQFFEDYDTSIMGPSKGPDSEVQLPGEQEINVLILLDASGSMAAKVPGGVKMDLAQQAIRSFVSELPEDANVALQVYGHKGSNSQKDKKISCSSAEEIHPLASYGSDFDKALGSVKPVGWTPLAAAIEKAEKQLSGQTDAQNLIYIVSDGVETCDGDPVAAAKKLNQSDIQAAVNLIGFDVNNAGQQALREIAVAGGGSFTAVQTGDELAESMEKERNRLIQQWDRWAHRNAVDLLIEGGKMRKEVGDNERAMKEKITDENERIEEWIPYISDITGSEEDTLIRLAKDRRLTMWVYAQETSLHVIGQILDNESDARDGVYERKDEVQDSLSND</sequence>
<accession>A0ABU1IGV3</accession>
<evidence type="ECO:0000313" key="2">
    <source>
        <dbReference type="EMBL" id="MDR6224018.1"/>
    </source>
</evidence>
<dbReference type="InterPro" id="IPR036465">
    <property type="entry name" value="vWFA_dom_sf"/>
</dbReference>
<dbReference type="Pfam" id="PF00092">
    <property type="entry name" value="VWA"/>
    <property type="match status" value="1"/>
</dbReference>
<organism evidence="2 3">
    <name type="scientific">Desmospora profundinema</name>
    <dbReference type="NCBI Taxonomy" id="1571184"/>
    <lineage>
        <taxon>Bacteria</taxon>
        <taxon>Bacillati</taxon>
        <taxon>Bacillota</taxon>
        <taxon>Bacilli</taxon>
        <taxon>Bacillales</taxon>
        <taxon>Thermoactinomycetaceae</taxon>
        <taxon>Desmospora</taxon>
    </lineage>
</organism>
<reference evidence="2 3" key="1">
    <citation type="submission" date="2023-07" db="EMBL/GenBank/DDBJ databases">
        <title>Genomic Encyclopedia of Type Strains, Phase IV (KMG-IV): sequencing the most valuable type-strain genomes for metagenomic binning, comparative biology and taxonomic classification.</title>
        <authorList>
            <person name="Goeker M."/>
        </authorList>
    </citation>
    <scope>NUCLEOTIDE SEQUENCE [LARGE SCALE GENOMIC DNA]</scope>
    <source>
        <strain evidence="2 3">DSM 45903</strain>
    </source>
</reference>
<feature type="domain" description="VWFA" evidence="1">
    <location>
        <begin position="142"/>
        <end position="331"/>
    </location>
</feature>